<keyword evidence="7 9" id="KW-1133">Transmembrane helix</keyword>
<comment type="subcellular location">
    <subcellularLocation>
        <location evidence="10">Cell inner membrane</location>
        <topology evidence="10">Multi-pass membrane protein</topology>
    </subcellularLocation>
    <subcellularLocation>
        <location evidence="1 9">Cell membrane</location>
        <topology evidence="1 9">Multi-pass membrane protein</topology>
    </subcellularLocation>
</comment>
<evidence type="ECO:0000256" key="7">
    <source>
        <dbReference type="ARBA" id="ARBA00022989"/>
    </source>
</evidence>
<dbReference type="InterPro" id="IPR000515">
    <property type="entry name" value="MetI-like"/>
</dbReference>
<keyword evidence="5 10" id="KW-1003">Cell membrane</keyword>
<feature type="transmembrane region" description="Helical" evidence="9">
    <location>
        <begin position="82"/>
        <end position="106"/>
    </location>
</feature>
<evidence type="ECO:0000256" key="9">
    <source>
        <dbReference type="RuleBase" id="RU363032"/>
    </source>
</evidence>
<dbReference type="GO" id="GO:0005886">
    <property type="term" value="C:plasma membrane"/>
    <property type="evidence" value="ECO:0007669"/>
    <property type="project" value="UniProtKB-SubCell"/>
</dbReference>
<evidence type="ECO:0000256" key="3">
    <source>
        <dbReference type="ARBA" id="ARBA00020515"/>
    </source>
</evidence>
<dbReference type="NCBIfam" id="NF008210">
    <property type="entry name" value="PRK10973.1"/>
    <property type="match status" value="1"/>
</dbReference>
<accession>A0A1M4V5K2</accession>
<dbReference type="Gene3D" id="1.10.3720.10">
    <property type="entry name" value="MetI-like"/>
    <property type="match status" value="1"/>
</dbReference>
<gene>
    <name evidence="10" type="primary">ugpE</name>
    <name evidence="12" type="ORF">SAMN02745781_00637</name>
</gene>
<evidence type="ECO:0000256" key="1">
    <source>
        <dbReference type="ARBA" id="ARBA00004651"/>
    </source>
</evidence>
<feature type="transmembrane region" description="Helical" evidence="9">
    <location>
        <begin position="113"/>
        <end position="134"/>
    </location>
</feature>
<keyword evidence="10" id="KW-0997">Cell inner membrane</keyword>
<feature type="transmembrane region" description="Helical" evidence="9">
    <location>
        <begin position="251"/>
        <end position="269"/>
    </location>
</feature>
<dbReference type="CDD" id="cd06261">
    <property type="entry name" value="TM_PBP2"/>
    <property type="match status" value="1"/>
</dbReference>
<dbReference type="EMBL" id="FQUH01000002">
    <property type="protein sequence ID" value="SHE64254.1"/>
    <property type="molecule type" value="Genomic_DNA"/>
</dbReference>
<keyword evidence="13" id="KW-1185">Reference proteome</keyword>
<dbReference type="Proteomes" id="UP000184159">
    <property type="component" value="Unassembled WGS sequence"/>
</dbReference>
<sequence>MVEQRPLFKLFCHLTLILGIASVAFPVWLAIVATTHSNGDFATGTPLWFGHLGLDVFKALFSSGDKVNGSEFPLALMLTNSLIMALCITVGKLVISILSAYAVVFFRFPGRMLAFWVIFFTLMLPVEVRIMPTFEVITDLHMLNSFYGLTIPLIASATATFLFRQFFMTVPHELVEAARIDGAGPWRFFFDILLPLSRTNIAALFVITFIYGWNQYLWPLLITTDIKYYTIVMGIKQLLNVNDGIVEWNKIMAITLIAMLPPVLVVIGMQKAFVKGLVDAEK</sequence>
<dbReference type="InterPro" id="IPR035906">
    <property type="entry name" value="MetI-like_sf"/>
</dbReference>
<dbReference type="PANTHER" id="PTHR43744:SF8">
    <property type="entry name" value="SN-GLYCEROL-3-PHOSPHATE TRANSPORT SYSTEM PERMEASE PROTEIN UGPE"/>
    <property type="match status" value="1"/>
</dbReference>
<evidence type="ECO:0000313" key="13">
    <source>
        <dbReference type="Proteomes" id="UP000184159"/>
    </source>
</evidence>
<evidence type="ECO:0000256" key="8">
    <source>
        <dbReference type="ARBA" id="ARBA00023136"/>
    </source>
</evidence>
<evidence type="ECO:0000256" key="6">
    <source>
        <dbReference type="ARBA" id="ARBA00022692"/>
    </source>
</evidence>
<feature type="transmembrane region" description="Helical" evidence="9">
    <location>
        <begin position="188"/>
        <end position="211"/>
    </location>
</feature>
<evidence type="ECO:0000256" key="2">
    <source>
        <dbReference type="ARBA" id="ARBA00011557"/>
    </source>
</evidence>
<comment type="function">
    <text evidence="10">Part of the ABC transporter complex UgpBAEC involved in sn-glycerol-3-phosphate (G3P) import. Probably responsible for the translocation of the substrate across the membrane.</text>
</comment>
<feature type="transmembrane region" description="Helical" evidence="9">
    <location>
        <begin position="146"/>
        <end position="167"/>
    </location>
</feature>
<evidence type="ECO:0000259" key="11">
    <source>
        <dbReference type="PROSITE" id="PS50928"/>
    </source>
</evidence>
<reference evidence="13" key="1">
    <citation type="submission" date="2016-11" db="EMBL/GenBank/DDBJ databases">
        <authorList>
            <person name="Varghese N."/>
            <person name="Submissions S."/>
        </authorList>
    </citation>
    <scope>NUCLEOTIDE SEQUENCE [LARGE SCALE GENOMIC DNA]</scope>
    <source>
        <strain evidence="13">DSM 21264</strain>
    </source>
</reference>
<protein>
    <recommendedName>
        <fullName evidence="3 10">sn-glycerol-3-phosphate transport system permease protein UgpE</fullName>
    </recommendedName>
</protein>
<keyword evidence="4 9" id="KW-0813">Transport</keyword>
<feature type="transmembrane region" description="Helical" evidence="9">
    <location>
        <begin position="7"/>
        <end position="31"/>
    </location>
</feature>
<feature type="domain" description="ABC transmembrane type-1" evidence="11">
    <location>
        <begin position="78"/>
        <end position="269"/>
    </location>
</feature>
<dbReference type="PANTHER" id="PTHR43744">
    <property type="entry name" value="ABC TRANSPORTER PERMEASE PROTEIN MG189-RELATED-RELATED"/>
    <property type="match status" value="1"/>
</dbReference>
<proteinExistence type="inferred from homology"/>
<dbReference type="RefSeq" id="WP_072955431.1">
    <property type="nucleotide sequence ID" value="NZ_FQUH01000002.1"/>
</dbReference>
<keyword evidence="8 9" id="KW-0472">Membrane</keyword>
<dbReference type="PROSITE" id="PS50928">
    <property type="entry name" value="ABC_TM1"/>
    <property type="match status" value="1"/>
</dbReference>
<evidence type="ECO:0000256" key="4">
    <source>
        <dbReference type="ARBA" id="ARBA00022448"/>
    </source>
</evidence>
<keyword evidence="6 9" id="KW-0812">Transmembrane</keyword>
<evidence type="ECO:0000256" key="10">
    <source>
        <dbReference type="RuleBase" id="RU363056"/>
    </source>
</evidence>
<dbReference type="AlphaFoldDB" id="A0A1M4V5K2"/>
<evidence type="ECO:0000313" key="12">
    <source>
        <dbReference type="EMBL" id="SHE64254.1"/>
    </source>
</evidence>
<evidence type="ECO:0000256" key="5">
    <source>
        <dbReference type="ARBA" id="ARBA00022475"/>
    </source>
</evidence>
<dbReference type="Pfam" id="PF00528">
    <property type="entry name" value="BPD_transp_1"/>
    <property type="match status" value="1"/>
</dbReference>
<name>A0A1M4V5K2_VIBGA</name>
<comment type="subunit">
    <text evidence="2 10">The complex is composed of two ATP-binding proteins (UgpC), two transmembrane proteins (UgpA and UgpE) and a solute-binding protein (UgpB).</text>
</comment>
<comment type="similarity">
    <text evidence="9">Belongs to the binding-protein-dependent transport system permease family.</text>
</comment>
<dbReference type="GO" id="GO:0055085">
    <property type="term" value="P:transmembrane transport"/>
    <property type="evidence" value="ECO:0007669"/>
    <property type="project" value="InterPro"/>
</dbReference>
<dbReference type="SUPFAM" id="SSF161098">
    <property type="entry name" value="MetI-like"/>
    <property type="match status" value="1"/>
</dbReference>
<organism evidence="12 13">
    <name type="scientific">Vibrio gazogenes DSM 21264 = NBRC 103151</name>
    <dbReference type="NCBI Taxonomy" id="1123492"/>
    <lineage>
        <taxon>Bacteria</taxon>
        <taxon>Pseudomonadati</taxon>
        <taxon>Pseudomonadota</taxon>
        <taxon>Gammaproteobacteria</taxon>
        <taxon>Vibrionales</taxon>
        <taxon>Vibrionaceae</taxon>
        <taxon>Vibrio</taxon>
    </lineage>
</organism>